<dbReference type="CDD" id="cd08349">
    <property type="entry name" value="BLMA_like"/>
    <property type="match status" value="1"/>
</dbReference>
<dbReference type="EMBL" id="RAWB01000197">
    <property type="protein sequence ID" value="RKH56827.1"/>
    <property type="molecule type" value="Genomic_DNA"/>
</dbReference>
<gene>
    <name evidence="2" type="ORF">D7V93_19510</name>
</gene>
<accession>A0A3A8PKA7</accession>
<dbReference type="GO" id="GO:0046677">
    <property type="term" value="P:response to antibiotic"/>
    <property type="evidence" value="ECO:0007669"/>
    <property type="project" value="UniProtKB-KW"/>
</dbReference>
<keyword evidence="1" id="KW-0046">Antibiotic resistance</keyword>
<dbReference type="Gene3D" id="3.10.180.10">
    <property type="entry name" value="2,3-Dihydroxybiphenyl 1,2-Dioxygenase, domain 1"/>
    <property type="match status" value="1"/>
</dbReference>
<organism evidence="2 3">
    <name type="scientific">Corallococcus llansteffanensis</name>
    <dbReference type="NCBI Taxonomy" id="2316731"/>
    <lineage>
        <taxon>Bacteria</taxon>
        <taxon>Pseudomonadati</taxon>
        <taxon>Myxococcota</taxon>
        <taxon>Myxococcia</taxon>
        <taxon>Myxococcales</taxon>
        <taxon>Cystobacterineae</taxon>
        <taxon>Myxococcaceae</taxon>
        <taxon>Corallococcus</taxon>
    </lineage>
</organism>
<dbReference type="SUPFAM" id="SSF54593">
    <property type="entry name" value="Glyoxalase/Bleomycin resistance protein/Dihydroxybiphenyl dioxygenase"/>
    <property type="match status" value="1"/>
</dbReference>
<dbReference type="InterPro" id="IPR029068">
    <property type="entry name" value="Glyas_Bleomycin-R_OHBP_Dase"/>
</dbReference>
<proteinExistence type="predicted"/>
<name>A0A3A8PKA7_9BACT</name>
<keyword evidence="3" id="KW-1185">Reference proteome</keyword>
<protein>
    <submittedName>
        <fullName evidence="2">VOC family protein</fullName>
    </submittedName>
</protein>
<comment type="caution">
    <text evidence="2">The sequence shown here is derived from an EMBL/GenBank/DDBJ whole genome shotgun (WGS) entry which is preliminary data.</text>
</comment>
<evidence type="ECO:0000313" key="3">
    <source>
        <dbReference type="Proteomes" id="UP000272888"/>
    </source>
</evidence>
<dbReference type="InterPro" id="IPR000335">
    <property type="entry name" value="Bleomycin-R"/>
</dbReference>
<dbReference type="AlphaFoldDB" id="A0A3A8PKA7"/>
<evidence type="ECO:0000313" key="2">
    <source>
        <dbReference type="EMBL" id="RKH56827.1"/>
    </source>
</evidence>
<dbReference type="RefSeq" id="WP_120644852.1">
    <property type="nucleotide sequence ID" value="NZ_RAWB01000197.1"/>
</dbReference>
<evidence type="ECO:0000256" key="1">
    <source>
        <dbReference type="ARBA" id="ARBA00023251"/>
    </source>
</evidence>
<sequence length="236" mass="25779">MRGDACIPLLPCVEIAPTLEFYGLLGFEVTYQQRTPNPYAATRRGGAQLHFFGLKGLDPLKAFSSCLIIVDEVEDLHARFVAALKKAYGRIPLRGVPRVTRMKKGQTRFTVVDPSGNSLMFIRRDEPAGYGDDDKDAPASVLAKALKTARRLRDFKGDDAAAAKVLDVALKKADAGTTVERARGLAARAELAVALGDMRRARELARDIDALSLSASEREALRVELEALEPLARTQE</sequence>
<dbReference type="Proteomes" id="UP000272888">
    <property type="component" value="Unassembled WGS sequence"/>
</dbReference>
<reference evidence="3" key="1">
    <citation type="submission" date="2018-09" db="EMBL/GenBank/DDBJ databases">
        <authorList>
            <person name="Livingstone P.G."/>
            <person name="Whitworth D.E."/>
        </authorList>
    </citation>
    <scope>NUCLEOTIDE SEQUENCE [LARGE SCALE GENOMIC DNA]</scope>
    <source>
        <strain evidence="3">CA051B</strain>
    </source>
</reference>